<dbReference type="RefSeq" id="WP_097192126.1">
    <property type="nucleotide sequence ID" value="NZ_OBKZ01000020.1"/>
</dbReference>
<dbReference type="GO" id="GO:0008235">
    <property type="term" value="F:metalloexopeptidase activity"/>
    <property type="evidence" value="ECO:0007669"/>
    <property type="project" value="TreeGrafter"/>
</dbReference>
<keyword evidence="7" id="KW-0482">Metalloprotease</keyword>
<dbReference type="PANTHER" id="PTHR34858">
    <property type="entry name" value="CYSO-CYSTEINE PEPTIDASE"/>
    <property type="match status" value="1"/>
</dbReference>
<dbReference type="Pfam" id="PF00877">
    <property type="entry name" value="NLPC_P60"/>
    <property type="match status" value="1"/>
</dbReference>
<dbReference type="Gene3D" id="3.90.1720.10">
    <property type="entry name" value="endopeptidase domain like (from Nostoc punctiforme)"/>
    <property type="match status" value="1"/>
</dbReference>
<dbReference type="SUPFAM" id="SSF54001">
    <property type="entry name" value="Cysteine proteinases"/>
    <property type="match status" value="1"/>
</dbReference>
<reference evidence="9 10" key="1">
    <citation type="submission" date="2017-08" db="EMBL/GenBank/DDBJ databases">
        <authorList>
            <person name="Chaillou S."/>
        </authorList>
    </citation>
    <scope>NUCLEOTIDE SEQUENCE [LARGE SCALE GENOMIC DNA]</scope>
    <source>
        <strain evidence="9 10">MFPA15A1205</strain>
    </source>
</reference>
<dbReference type="SMART" id="SM00232">
    <property type="entry name" value="JAB_MPN"/>
    <property type="match status" value="1"/>
</dbReference>
<evidence type="ECO:0000256" key="5">
    <source>
        <dbReference type="ARBA" id="ARBA00022807"/>
    </source>
</evidence>
<evidence type="ECO:0000313" key="10">
    <source>
        <dbReference type="Proteomes" id="UP000219564"/>
    </source>
</evidence>
<evidence type="ECO:0000256" key="2">
    <source>
        <dbReference type="ARBA" id="ARBA00022670"/>
    </source>
</evidence>
<keyword evidence="5" id="KW-0788">Thiol protease</keyword>
<dbReference type="EMBL" id="OBKZ01000020">
    <property type="protein sequence ID" value="SOB53046.1"/>
    <property type="molecule type" value="Genomic_DNA"/>
</dbReference>
<evidence type="ECO:0000256" key="1">
    <source>
        <dbReference type="ARBA" id="ARBA00007074"/>
    </source>
</evidence>
<dbReference type="PROSITE" id="PS50249">
    <property type="entry name" value="MPN"/>
    <property type="match status" value="1"/>
</dbReference>
<comment type="caution">
    <text evidence="9">The sequence shown here is derived from an EMBL/GenBank/DDBJ whole genome shotgun (WGS) entry which is preliminary data.</text>
</comment>
<evidence type="ECO:0000256" key="7">
    <source>
        <dbReference type="ARBA" id="ARBA00023049"/>
    </source>
</evidence>
<protein>
    <recommendedName>
        <fullName evidence="8">MPN domain-containing protein</fullName>
    </recommendedName>
</protein>
<gene>
    <name evidence="9" type="ORF">PLUA15_270028</name>
</gene>
<dbReference type="GO" id="GO:0006508">
    <property type="term" value="P:proteolysis"/>
    <property type="evidence" value="ECO:0007669"/>
    <property type="project" value="UniProtKB-KW"/>
</dbReference>
<dbReference type="InterPro" id="IPR051929">
    <property type="entry name" value="VirAsm_ModProt"/>
</dbReference>
<keyword evidence="6" id="KW-0862">Zinc</keyword>
<dbReference type="InterPro" id="IPR000064">
    <property type="entry name" value="NLP_P60_dom"/>
</dbReference>
<evidence type="ECO:0000313" key="9">
    <source>
        <dbReference type="EMBL" id="SOB53046.1"/>
    </source>
</evidence>
<dbReference type="InterPro" id="IPR038765">
    <property type="entry name" value="Papain-like_cys_pep_sf"/>
</dbReference>
<organism evidence="9 10">
    <name type="scientific">Pseudomonas lundensis</name>
    <dbReference type="NCBI Taxonomy" id="86185"/>
    <lineage>
        <taxon>Bacteria</taxon>
        <taxon>Pseudomonadati</taxon>
        <taxon>Pseudomonadota</taxon>
        <taxon>Gammaproteobacteria</taxon>
        <taxon>Pseudomonadales</taxon>
        <taxon>Pseudomonadaceae</taxon>
        <taxon>Pseudomonas</taxon>
    </lineage>
</organism>
<name>A0AAX2HBR9_9PSED</name>
<keyword evidence="3" id="KW-0479">Metal-binding</keyword>
<accession>A0AAX2HBR9</accession>
<dbReference type="GO" id="GO:0008270">
    <property type="term" value="F:zinc ion binding"/>
    <property type="evidence" value="ECO:0007669"/>
    <property type="project" value="TreeGrafter"/>
</dbReference>
<evidence type="ECO:0000256" key="4">
    <source>
        <dbReference type="ARBA" id="ARBA00022801"/>
    </source>
</evidence>
<dbReference type="CDD" id="cd08073">
    <property type="entry name" value="MPN_NLPC_P60"/>
    <property type="match status" value="1"/>
</dbReference>
<dbReference type="Gene3D" id="3.40.140.10">
    <property type="entry name" value="Cytidine Deaminase, domain 2"/>
    <property type="match status" value="1"/>
</dbReference>
<keyword evidence="4" id="KW-0378">Hydrolase</keyword>
<proteinExistence type="inferred from homology"/>
<feature type="domain" description="MPN" evidence="8">
    <location>
        <begin position="1"/>
        <end position="133"/>
    </location>
</feature>
<dbReference type="InterPro" id="IPR000555">
    <property type="entry name" value="JAMM/MPN+_dom"/>
</dbReference>
<keyword evidence="2" id="KW-0645">Protease</keyword>
<dbReference type="InterPro" id="IPR037518">
    <property type="entry name" value="MPN"/>
</dbReference>
<dbReference type="GO" id="GO:0008234">
    <property type="term" value="F:cysteine-type peptidase activity"/>
    <property type="evidence" value="ECO:0007669"/>
    <property type="project" value="UniProtKB-KW"/>
</dbReference>
<evidence type="ECO:0000256" key="3">
    <source>
        <dbReference type="ARBA" id="ARBA00022723"/>
    </source>
</evidence>
<evidence type="ECO:0000259" key="8">
    <source>
        <dbReference type="PROSITE" id="PS50249"/>
    </source>
</evidence>
<evidence type="ECO:0000256" key="6">
    <source>
        <dbReference type="ARBA" id="ARBA00022833"/>
    </source>
</evidence>
<dbReference type="Pfam" id="PF14464">
    <property type="entry name" value="Prok-JAB"/>
    <property type="match status" value="1"/>
</dbReference>
<dbReference type="AlphaFoldDB" id="A0AAX2HBR9"/>
<dbReference type="Proteomes" id="UP000219564">
    <property type="component" value="Unassembled WGS sequence"/>
</dbReference>
<comment type="similarity">
    <text evidence="1">Belongs to the peptidase C40 family.</text>
</comment>
<dbReference type="InterPro" id="IPR028090">
    <property type="entry name" value="JAB_dom_prok"/>
</dbReference>
<sequence>MRISQKLQAQIRQHAESAFPSEACGVLVRTVQGRAYVPCRNAATTVAEHFVIAQESWCAAEDQGPVLAVVHSHPNGSARPSQADRVSCELHERPWAIVAWPGGAIEWLQPSGYVAPLLGRDFTHGVLDCYTLVRDWYAREWEVSLPDYPRHDLWWEEKNGPSLYELHFAEAGFVEVESPQRGDVLVMMVGRTYHPNHAAIYLGEDGSLASEPTQSLGGQGPFFIHHLYGRSSTRNIYGPEWAMRTRLILRHRESKP</sequence>
<dbReference type="PANTHER" id="PTHR34858:SF1">
    <property type="entry name" value="CYSO-CYSTEINE PEPTIDASE"/>
    <property type="match status" value="1"/>
</dbReference>
<dbReference type="SUPFAM" id="SSF102712">
    <property type="entry name" value="JAB1/MPN domain"/>
    <property type="match status" value="1"/>
</dbReference>